<sequence length="168" mass="20546">MTSQINRRNNSNYNIKKRLSLNLRRFVRGKKMRLDNYDNEILRYIVLSRTDFREYIEHQFLEGMTWDNYCSVWEIDHIIPVGEFDMANEDDLKLCWHYLNLMPLFRKDNEIKAHSLYFAKIELEKRLNVLPSNPILKALKEKTNNEEIHAKYNYDLEFLKFYNSIKYH</sequence>
<protein>
    <recommendedName>
        <fullName evidence="3">HNH endonuclease</fullName>
    </recommendedName>
</protein>
<dbReference type="EMBL" id="QGGO01000033">
    <property type="protein sequence ID" value="PWK17846.1"/>
    <property type="molecule type" value="Genomic_DNA"/>
</dbReference>
<evidence type="ECO:0000313" key="1">
    <source>
        <dbReference type="EMBL" id="PWK17846.1"/>
    </source>
</evidence>
<keyword evidence="2" id="KW-1185">Reference proteome</keyword>
<accession>A0A316DJN6</accession>
<dbReference type="Proteomes" id="UP000245489">
    <property type="component" value="Unassembled WGS sequence"/>
</dbReference>
<evidence type="ECO:0000313" key="2">
    <source>
        <dbReference type="Proteomes" id="UP000245489"/>
    </source>
</evidence>
<organism evidence="1 2">
    <name type="scientific">Arcicella aurantiaca</name>
    <dbReference type="NCBI Taxonomy" id="591202"/>
    <lineage>
        <taxon>Bacteria</taxon>
        <taxon>Pseudomonadati</taxon>
        <taxon>Bacteroidota</taxon>
        <taxon>Cytophagia</taxon>
        <taxon>Cytophagales</taxon>
        <taxon>Flectobacillaceae</taxon>
        <taxon>Arcicella</taxon>
    </lineage>
</organism>
<proteinExistence type="predicted"/>
<gene>
    <name evidence="1" type="ORF">LV89_04293</name>
</gene>
<reference evidence="1 2" key="1">
    <citation type="submission" date="2018-05" db="EMBL/GenBank/DDBJ databases">
        <title>Genomic Encyclopedia of Archaeal and Bacterial Type Strains, Phase II (KMG-II): from individual species to whole genera.</title>
        <authorList>
            <person name="Goeker M."/>
        </authorList>
    </citation>
    <scope>NUCLEOTIDE SEQUENCE [LARGE SCALE GENOMIC DNA]</scope>
    <source>
        <strain evidence="1 2">DSM 22214</strain>
    </source>
</reference>
<evidence type="ECO:0008006" key="3">
    <source>
        <dbReference type="Google" id="ProtNLM"/>
    </source>
</evidence>
<comment type="caution">
    <text evidence="1">The sequence shown here is derived from an EMBL/GenBank/DDBJ whole genome shotgun (WGS) entry which is preliminary data.</text>
</comment>
<dbReference type="AlphaFoldDB" id="A0A316DJN6"/>
<name>A0A316DJN6_9BACT</name>